<reference evidence="1" key="1">
    <citation type="journal article" date="2023" name="Science">
        <title>Genome structures resolve the early diversification of teleost fishes.</title>
        <authorList>
            <person name="Parey E."/>
            <person name="Louis A."/>
            <person name="Montfort J."/>
            <person name="Bouchez O."/>
            <person name="Roques C."/>
            <person name="Iampietro C."/>
            <person name="Lluch J."/>
            <person name="Castinel A."/>
            <person name="Donnadieu C."/>
            <person name="Desvignes T."/>
            <person name="Floi Bucao C."/>
            <person name="Jouanno E."/>
            <person name="Wen M."/>
            <person name="Mejri S."/>
            <person name="Dirks R."/>
            <person name="Jansen H."/>
            <person name="Henkel C."/>
            <person name="Chen W.J."/>
            <person name="Zahm M."/>
            <person name="Cabau C."/>
            <person name="Klopp C."/>
            <person name="Thompson A.W."/>
            <person name="Robinson-Rechavi M."/>
            <person name="Braasch I."/>
            <person name="Lecointre G."/>
            <person name="Bobe J."/>
            <person name="Postlethwait J.H."/>
            <person name="Berthelot C."/>
            <person name="Roest Crollius H."/>
            <person name="Guiguen Y."/>
        </authorList>
    </citation>
    <scope>NUCLEOTIDE SEQUENCE</scope>
    <source>
        <strain evidence="1">WJC10195</strain>
    </source>
</reference>
<accession>A0A9Q1FX50</accession>
<protein>
    <submittedName>
        <fullName evidence="1">Uncharacterized protein</fullName>
    </submittedName>
</protein>
<evidence type="ECO:0000313" key="1">
    <source>
        <dbReference type="EMBL" id="KAJ8369398.1"/>
    </source>
</evidence>
<organism evidence="1 2">
    <name type="scientific">Synaphobranchus kaupii</name>
    <name type="common">Kaup's arrowtooth eel</name>
    <dbReference type="NCBI Taxonomy" id="118154"/>
    <lineage>
        <taxon>Eukaryota</taxon>
        <taxon>Metazoa</taxon>
        <taxon>Chordata</taxon>
        <taxon>Craniata</taxon>
        <taxon>Vertebrata</taxon>
        <taxon>Euteleostomi</taxon>
        <taxon>Actinopterygii</taxon>
        <taxon>Neopterygii</taxon>
        <taxon>Teleostei</taxon>
        <taxon>Anguilliformes</taxon>
        <taxon>Synaphobranchidae</taxon>
        <taxon>Synaphobranchus</taxon>
    </lineage>
</organism>
<sequence length="140" mass="14758">MEMALAPDLLAPAPVPAPAATATVSRRSLDFIAATAGTRRELYGIDLDKIPHLKRRRPSKPHTAEAFHAPDLLAPALVPAPAPAAAAPAPDPAGIVIEEAPGKSVHFIILRPAVMKAQICLVPQQISCQAVDFNSCYVNM</sequence>
<keyword evidence="2" id="KW-1185">Reference proteome</keyword>
<comment type="caution">
    <text evidence="1">The sequence shown here is derived from an EMBL/GenBank/DDBJ whole genome shotgun (WGS) entry which is preliminary data.</text>
</comment>
<dbReference type="AlphaFoldDB" id="A0A9Q1FX50"/>
<gene>
    <name evidence="1" type="ORF">SKAU_G00094260</name>
</gene>
<dbReference type="EMBL" id="JAINUF010000003">
    <property type="protein sequence ID" value="KAJ8369398.1"/>
    <property type="molecule type" value="Genomic_DNA"/>
</dbReference>
<evidence type="ECO:0000313" key="2">
    <source>
        <dbReference type="Proteomes" id="UP001152622"/>
    </source>
</evidence>
<dbReference type="Proteomes" id="UP001152622">
    <property type="component" value="Chromosome 3"/>
</dbReference>
<name>A0A9Q1FX50_SYNKA</name>
<proteinExistence type="predicted"/>